<dbReference type="InterPro" id="IPR012338">
    <property type="entry name" value="Beta-lactam/transpept-like"/>
</dbReference>
<organism evidence="4 5">
    <name type="scientific">Cylindrotheca closterium</name>
    <dbReference type="NCBI Taxonomy" id="2856"/>
    <lineage>
        <taxon>Eukaryota</taxon>
        <taxon>Sar</taxon>
        <taxon>Stramenopiles</taxon>
        <taxon>Ochrophyta</taxon>
        <taxon>Bacillariophyta</taxon>
        <taxon>Bacillariophyceae</taxon>
        <taxon>Bacillariophycidae</taxon>
        <taxon>Bacillariales</taxon>
        <taxon>Bacillariaceae</taxon>
        <taxon>Cylindrotheca</taxon>
    </lineage>
</organism>
<feature type="transmembrane region" description="Helical" evidence="1">
    <location>
        <begin position="594"/>
        <end position="613"/>
    </location>
</feature>
<dbReference type="PANTHER" id="PTHR46825:SF9">
    <property type="entry name" value="BETA-LACTAMASE-RELATED DOMAIN-CONTAINING PROTEIN"/>
    <property type="match status" value="1"/>
</dbReference>
<keyword evidence="5" id="KW-1185">Reference proteome</keyword>
<evidence type="ECO:0000259" key="3">
    <source>
        <dbReference type="Pfam" id="PF00144"/>
    </source>
</evidence>
<dbReference type="Pfam" id="PF00144">
    <property type="entry name" value="Beta-lactamase"/>
    <property type="match status" value="1"/>
</dbReference>
<dbReference type="InterPro" id="IPR050491">
    <property type="entry name" value="AmpC-like"/>
</dbReference>
<keyword evidence="2" id="KW-0732">Signal</keyword>
<dbReference type="PANTHER" id="PTHR46825">
    <property type="entry name" value="D-ALANYL-D-ALANINE-CARBOXYPEPTIDASE/ENDOPEPTIDASE AMPH"/>
    <property type="match status" value="1"/>
</dbReference>
<feature type="transmembrane region" description="Helical" evidence="1">
    <location>
        <begin position="650"/>
        <end position="671"/>
    </location>
</feature>
<dbReference type="SUPFAM" id="SSF56601">
    <property type="entry name" value="beta-lactamase/transpeptidase-like"/>
    <property type="match status" value="1"/>
</dbReference>
<keyword evidence="1" id="KW-0812">Transmembrane</keyword>
<evidence type="ECO:0000256" key="1">
    <source>
        <dbReference type="SAM" id="Phobius"/>
    </source>
</evidence>
<dbReference type="EMBL" id="CAKOGP040002058">
    <property type="protein sequence ID" value="CAJ1960352.1"/>
    <property type="molecule type" value="Genomic_DNA"/>
</dbReference>
<keyword evidence="1" id="KW-0472">Membrane</keyword>
<feature type="transmembrane region" description="Helical" evidence="1">
    <location>
        <begin position="683"/>
        <end position="705"/>
    </location>
</feature>
<proteinExistence type="predicted"/>
<feature type="domain" description="Beta-lactamase-related" evidence="3">
    <location>
        <begin position="124"/>
        <end position="426"/>
    </location>
</feature>
<dbReference type="Proteomes" id="UP001295423">
    <property type="component" value="Unassembled WGS sequence"/>
</dbReference>
<protein>
    <recommendedName>
        <fullName evidence="3">Beta-lactamase-related domain-containing protein</fullName>
    </recommendedName>
</protein>
<feature type="signal peptide" evidence="2">
    <location>
        <begin position="1"/>
        <end position="23"/>
    </location>
</feature>
<name>A0AAD2JLJ9_9STRA</name>
<dbReference type="Gene3D" id="3.40.710.10">
    <property type="entry name" value="DD-peptidase/beta-lactamase superfamily"/>
    <property type="match status" value="1"/>
</dbReference>
<keyword evidence="1" id="KW-1133">Transmembrane helix</keyword>
<comment type="caution">
    <text evidence="4">The sequence shown here is derived from an EMBL/GenBank/DDBJ whole genome shotgun (WGS) entry which is preliminary data.</text>
</comment>
<dbReference type="InterPro" id="IPR001466">
    <property type="entry name" value="Beta-lactam-related"/>
</dbReference>
<sequence length="745" mass="83015">MRYCNPLLTLAALLLLICNPIQSSSSVLAAATTTTFGVCEPDSSSSSLETSCAKPPALTLENIAEFMDETIPKQMEESHIVGTTLSVVKLSSHGDHDDASLGSWLYGRVFGGEHEGYDDDDFWQYSKGYGMANVESNIGVDPDSSLFRPGSISKMFLWTAVMQLVEQGKIDLDQDICTHLKCEEIPTLTKKNNPKDYAPITMSHLITHTPGFEDYLFNLMVKEEAKLMSLEECISFRTLQRVREPGAELAYSNYGSLLAARIIEVISGLTFEEYIEKNIFEPLGMADSTFRQPLPEDLAAGMAEGYAYNGEGTVKKHFELVNGTPAGGLTSTANDMAKFMKAHLSVNSGGNGLLKPATMKKMHTLLYQPDPQYEMGFAHGLMDMSTNGVRVIGHGGDTLYFHSLLALLPEHKLGVFFSFNTGIENGLPDFPADKIAKSFMDHFFPAPTGKEKRAMMMMKDHNDDSDANITTTTEPHFALDYTGSYNSNRRSESDMLKVNSLAMSYDVKRGKTPGSILVSSFIQPEYTEYVEIDEHLFQEADGQHKLLFLVDEMEDGTRIVRSIFADALPVLQFTKCAWWEQKRFNICIAATGQISILLGFFIWFVVPFLRYIWSKAAALRRGKGAATDDLQQQEETPSMGPPGAKFASRLGSAVVMAYFAFYGSIIYISVVRDLVFGGSLPKWPFFLPYIAFLLGLPLPVMAVAAWRKKYWGVAFRIYYTVFAFAVQGLFWFLWHWGFVAQSLSH</sequence>
<dbReference type="AlphaFoldDB" id="A0AAD2JLJ9"/>
<gene>
    <name evidence="4" type="ORF">CYCCA115_LOCUS18688</name>
</gene>
<feature type="chain" id="PRO_5041918678" description="Beta-lactamase-related domain-containing protein" evidence="2">
    <location>
        <begin position="24"/>
        <end position="745"/>
    </location>
</feature>
<evidence type="ECO:0000256" key="2">
    <source>
        <dbReference type="SAM" id="SignalP"/>
    </source>
</evidence>
<evidence type="ECO:0000313" key="4">
    <source>
        <dbReference type="EMBL" id="CAJ1960352.1"/>
    </source>
</evidence>
<feature type="transmembrane region" description="Helical" evidence="1">
    <location>
        <begin position="717"/>
        <end position="736"/>
    </location>
</feature>
<accession>A0AAD2JLJ9</accession>
<reference evidence="4" key="1">
    <citation type="submission" date="2023-08" db="EMBL/GenBank/DDBJ databases">
        <authorList>
            <person name="Audoor S."/>
            <person name="Bilcke G."/>
        </authorList>
    </citation>
    <scope>NUCLEOTIDE SEQUENCE</scope>
</reference>
<evidence type="ECO:0000313" key="5">
    <source>
        <dbReference type="Proteomes" id="UP001295423"/>
    </source>
</evidence>